<evidence type="ECO:0000256" key="5">
    <source>
        <dbReference type="ARBA" id="ARBA00022927"/>
    </source>
</evidence>
<dbReference type="PANTHER" id="PTHR40012">
    <property type="entry name" value="AUTOPHAGY-RELATED PROTEIN 29"/>
    <property type="match status" value="1"/>
</dbReference>
<dbReference type="InParanoid" id="B8MMG0"/>
<dbReference type="VEuPathDB" id="FungiDB:TSTA_099640"/>
<keyword evidence="10" id="KW-1185">Reference proteome</keyword>
<dbReference type="InterPro" id="IPR039362">
    <property type="entry name" value="ATG29_sf"/>
</dbReference>
<keyword evidence="6" id="KW-0072">Autophagy</keyword>
<evidence type="ECO:0000256" key="2">
    <source>
        <dbReference type="ARBA" id="ARBA00010082"/>
    </source>
</evidence>
<evidence type="ECO:0000259" key="8">
    <source>
        <dbReference type="Pfam" id="PF18388"/>
    </source>
</evidence>
<dbReference type="GO" id="GO:0000045">
    <property type="term" value="P:autophagosome assembly"/>
    <property type="evidence" value="ECO:0007669"/>
    <property type="project" value="InterPro"/>
</dbReference>
<feature type="compositionally biased region" description="Polar residues" evidence="7">
    <location>
        <begin position="393"/>
        <end position="426"/>
    </location>
</feature>
<protein>
    <recommendedName>
        <fullName evidence="3">Autophagy-related protein 29</fullName>
    </recommendedName>
</protein>
<dbReference type="GO" id="GO:0000407">
    <property type="term" value="C:phagophore assembly site"/>
    <property type="evidence" value="ECO:0007669"/>
    <property type="project" value="UniProtKB-SubCell"/>
</dbReference>
<feature type="region of interest" description="Disordered" evidence="7">
    <location>
        <begin position="112"/>
        <end position="172"/>
    </location>
</feature>
<dbReference type="Gene3D" id="1.10.10.2570">
    <property type="match status" value="1"/>
</dbReference>
<feature type="compositionally biased region" description="Polar residues" evidence="7">
    <location>
        <begin position="148"/>
        <end position="172"/>
    </location>
</feature>
<dbReference type="GO" id="GO:0015031">
    <property type="term" value="P:protein transport"/>
    <property type="evidence" value="ECO:0007669"/>
    <property type="project" value="UniProtKB-KW"/>
</dbReference>
<feature type="region of interest" description="Disordered" evidence="7">
    <location>
        <begin position="204"/>
        <end position="284"/>
    </location>
</feature>
<evidence type="ECO:0000256" key="7">
    <source>
        <dbReference type="SAM" id="MobiDB-lite"/>
    </source>
</evidence>
<keyword evidence="5" id="KW-0653">Protein transport</keyword>
<sequence length="460" mass="50195">MTPTPEPEVHYTVFVRLPFPRGDFIDPPPANWNLVKDRALWEILSQPSKGNDIDWKAMYDTPDANYKYMMILTINLISADDFNVTLPFLLQQAAWLYDRQLSQVRAQMLKVGNTHSQSPSPAPGNTLGSVSGSGALGGQAMRRAGSGVSRTPSRLSAVQKESQPSRVESSCTAVKAKGNTTFVFENGQGILTVLAPSVRTNSANTVTQTQITSETIEKPVATRPTPLAGRLSRRERPSLAVLQHPPQTTQVVDDSPPLSPASDTDSDLVDDDNDDEGDVVTSRRFPGVRRFGKYSMHKPSLRDDLDDDDDDSPAFLPLPRENEAGAQHMNSTLRQQSNVPETSRRQMTSYTPSHRRELVSLDSSASSGVAIGSPRVGPQRPTEPFSPRRVANLSRQSSRQPGSANQSSEETPSMGSSFSDLDDASVTQSALEEALLSNMQHGGMASRMSTISQALRSRYL</sequence>
<feature type="region of interest" description="Disordered" evidence="7">
    <location>
        <begin position="298"/>
        <end position="426"/>
    </location>
</feature>
<dbReference type="eggNOG" id="ENOG502S3V4">
    <property type="taxonomic scope" value="Eukaryota"/>
</dbReference>
<dbReference type="EMBL" id="EQ962658">
    <property type="protein sequence ID" value="EED13713.1"/>
    <property type="molecule type" value="Genomic_DNA"/>
</dbReference>
<dbReference type="Pfam" id="PF18388">
    <property type="entry name" value="ATG29_N"/>
    <property type="match status" value="1"/>
</dbReference>
<feature type="compositionally biased region" description="Acidic residues" evidence="7">
    <location>
        <begin position="264"/>
        <end position="278"/>
    </location>
</feature>
<comment type="similarity">
    <text evidence="2">Belongs to the ATG29 family.</text>
</comment>
<keyword evidence="4" id="KW-0813">Transport</keyword>
<feature type="compositionally biased region" description="Polar residues" evidence="7">
    <location>
        <begin position="204"/>
        <end position="214"/>
    </location>
</feature>
<accession>B8MMG0</accession>
<dbReference type="PhylomeDB" id="B8MMG0"/>
<name>B8MMG0_TALSN</name>
<feature type="compositionally biased region" description="Polar residues" evidence="7">
    <location>
        <begin position="328"/>
        <end position="352"/>
    </location>
</feature>
<dbReference type="InterPro" id="IPR039113">
    <property type="entry name" value="ATG29"/>
</dbReference>
<organism evidence="9 10">
    <name type="scientific">Talaromyces stipitatus (strain ATCC 10500 / CBS 375.48 / QM 6759 / NRRL 1006)</name>
    <name type="common">Penicillium stipitatum</name>
    <dbReference type="NCBI Taxonomy" id="441959"/>
    <lineage>
        <taxon>Eukaryota</taxon>
        <taxon>Fungi</taxon>
        <taxon>Dikarya</taxon>
        <taxon>Ascomycota</taxon>
        <taxon>Pezizomycotina</taxon>
        <taxon>Eurotiomycetes</taxon>
        <taxon>Eurotiomycetidae</taxon>
        <taxon>Eurotiales</taxon>
        <taxon>Trichocomaceae</taxon>
        <taxon>Talaromyces</taxon>
        <taxon>Talaromyces sect. Talaromyces</taxon>
    </lineage>
</organism>
<dbReference type="AlphaFoldDB" id="B8MMG0"/>
<proteinExistence type="inferred from homology"/>
<dbReference type="GeneID" id="8105407"/>
<feature type="domain" description="Atg29 N-terminal" evidence="8">
    <location>
        <begin position="11"/>
        <end position="58"/>
    </location>
</feature>
<dbReference type="OrthoDB" id="21072at2759"/>
<dbReference type="RefSeq" id="XP_002485951.1">
    <property type="nucleotide sequence ID" value="XM_002485906.1"/>
</dbReference>
<dbReference type="Proteomes" id="UP000001745">
    <property type="component" value="Unassembled WGS sequence"/>
</dbReference>
<gene>
    <name evidence="9" type="ORF">TSTA_099640</name>
</gene>
<evidence type="ECO:0000256" key="3">
    <source>
        <dbReference type="ARBA" id="ARBA00013784"/>
    </source>
</evidence>
<evidence type="ECO:0000256" key="6">
    <source>
        <dbReference type="ARBA" id="ARBA00023006"/>
    </source>
</evidence>
<reference evidence="10" key="1">
    <citation type="journal article" date="2015" name="Genome Announc.">
        <title>Genome sequence of the AIDS-associated pathogen Penicillium marneffei (ATCC18224) and its near taxonomic relative Talaromyces stipitatus (ATCC10500).</title>
        <authorList>
            <person name="Nierman W.C."/>
            <person name="Fedorova-Abrams N.D."/>
            <person name="Andrianopoulos A."/>
        </authorList>
    </citation>
    <scope>NUCLEOTIDE SEQUENCE [LARGE SCALE GENOMIC DNA]</scope>
    <source>
        <strain evidence="10">ATCC 10500 / CBS 375.48 / QM 6759 / NRRL 1006</strain>
    </source>
</reference>
<evidence type="ECO:0000256" key="1">
    <source>
        <dbReference type="ARBA" id="ARBA00004329"/>
    </source>
</evidence>
<evidence type="ECO:0000256" key="4">
    <source>
        <dbReference type="ARBA" id="ARBA00022448"/>
    </source>
</evidence>
<dbReference type="STRING" id="441959.B8MMG0"/>
<evidence type="ECO:0000313" key="9">
    <source>
        <dbReference type="EMBL" id="EED13713.1"/>
    </source>
</evidence>
<evidence type="ECO:0000313" key="10">
    <source>
        <dbReference type="Proteomes" id="UP000001745"/>
    </source>
</evidence>
<dbReference type="PANTHER" id="PTHR40012:SF1">
    <property type="entry name" value="AUTOPHAGY-RELATED PROTEIN 29"/>
    <property type="match status" value="1"/>
</dbReference>
<comment type="subcellular location">
    <subcellularLocation>
        <location evidence="1">Preautophagosomal structure</location>
    </subcellularLocation>
</comment>
<dbReference type="InterPro" id="IPR040666">
    <property type="entry name" value="Atg29_N"/>
</dbReference>